<gene>
    <name evidence="1" type="ORF">GCM10017581_033430</name>
</gene>
<dbReference type="EMBL" id="BSFP01000017">
    <property type="protein sequence ID" value="GLL01601.1"/>
    <property type="molecule type" value="Genomic_DNA"/>
</dbReference>
<sequence length="153" mass="16644">MTAPATPVRYPLQLPISDWLFIDATMEHHIRSSVDGTVPSELEDRLDMSAATDPDLAALPKVARLGFSIRRAGWAQIPGWPHDVEGFKTWPAPGQTAPVTLAGAQWSLIVHALHHWADVDEGLADTETAARSRAIAADVSHRLAAQGWSPETR</sequence>
<protein>
    <submittedName>
        <fullName evidence="1">Uncharacterized protein</fullName>
    </submittedName>
</protein>
<reference evidence="1" key="2">
    <citation type="submission" date="2023-01" db="EMBL/GenBank/DDBJ databases">
        <authorList>
            <person name="Sun Q."/>
            <person name="Evtushenko L."/>
        </authorList>
    </citation>
    <scope>NUCLEOTIDE SEQUENCE</scope>
    <source>
        <strain evidence="1">VKM Ac-1321</strain>
    </source>
</reference>
<evidence type="ECO:0000313" key="1">
    <source>
        <dbReference type="EMBL" id="GLL01601.1"/>
    </source>
</evidence>
<dbReference type="Proteomes" id="UP001143480">
    <property type="component" value="Unassembled WGS sequence"/>
</dbReference>
<dbReference type="RefSeq" id="WP_261964289.1">
    <property type="nucleotide sequence ID" value="NZ_BAAAXA010000003.1"/>
</dbReference>
<comment type="caution">
    <text evidence="1">The sequence shown here is derived from an EMBL/GenBank/DDBJ whole genome shotgun (WGS) entry which is preliminary data.</text>
</comment>
<reference evidence="1" key="1">
    <citation type="journal article" date="2014" name="Int. J. Syst. Evol. Microbiol.">
        <title>Complete genome sequence of Corynebacterium casei LMG S-19264T (=DSM 44701T), isolated from a smear-ripened cheese.</title>
        <authorList>
            <consortium name="US DOE Joint Genome Institute (JGI-PGF)"/>
            <person name="Walter F."/>
            <person name="Albersmeier A."/>
            <person name="Kalinowski J."/>
            <person name="Ruckert C."/>
        </authorList>
    </citation>
    <scope>NUCLEOTIDE SEQUENCE</scope>
    <source>
        <strain evidence="1">VKM Ac-1321</strain>
    </source>
</reference>
<proteinExistence type="predicted"/>
<accession>A0A9W6NLW7</accession>
<organism evidence="1 2">
    <name type="scientific">Dactylosporangium matsuzakiense</name>
    <dbReference type="NCBI Taxonomy" id="53360"/>
    <lineage>
        <taxon>Bacteria</taxon>
        <taxon>Bacillati</taxon>
        <taxon>Actinomycetota</taxon>
        <taxon>Actinomycetes</taxon>
        <taxon>Micromonosporales</taxon>
        <taxon>Micromonosporaceae</taxon>
        <taxon>Dactylosporangium</taxon>
    </lineage>
</organism>
<evidence type="ECO:0000313" key="2">
    <source>
        <dbReference type="Proteomes" id="UP001143480"/>
    </source>
</evidence>
<name>A0A9W6NLW7_9ACTN</name>
<keyword evidence="2" id="KW-1185">Reference proteome</keyword>
<dbReference type="AlphaFoldDB" id="A0A9W6NLW7"/>